<evidence type="ECO:0008006" key="5">
    <source>
        <dbReference type="Google" id="ProtNLM"/>
    </source>
</evidence>
<feature type="chain" id="PRO_5004026661" description="Ig-like domain-containing protein" evidence="2">
    <location>
        <begin position="19"/>
        <end position="895"/>
    </location>
</feature>
<dbReference type="OrthoDB" id="3642826at2759"/>
<dbReference type="EMBL" id="KB445637">
    <property type="protein sequence ID" value="EMD70172.1"/>
    <property type="molecule type" value="Genomic_DNA"/>
</dbReference>
<reference evidence="4" key="2">
    <citation type="journal article" date="2013" name="PLoS Genet.">
        <title>Comparative genome structure, secondary metabolite, and effector coding capacity across Cochliobolus pathogens.</title>
        <authorList>
            <person name="Condon B.J."/>
            <person name="Leng Y."/>
            <person name="Wu D."/>
            <person name="Bushley K.E."/>
            <person name="Ohm R.A."/>
            <person name="Otillar R."/>
            <person name="Martin J."/>
            <person name="Schackwitz W."/>
            <person name="Grimwood J."/>
            <person name="MohdZainudin N."/>
            <person name="Xue C."/>
            <person name="Wang R."/>
            <person name="Manning V.A."/>
            <person name="Dhillon B."/>
            <person name="Tu Z.J."/>
            <person name="Steffenson B.J."/>
            <person name="Salamov A."/>
            <person name="Sun H."/>
            <person name="Lowry S."/>
            <person name="LaButti K."/>
            <person name="Han J."/>
            <person name="Copeland A."/>
            <person name="Lindquist E."/>
            <person name="Barry K."/>
            <person name="Schmutz J."/>
            <person name="Baker S.E."/>
            <person name="Ciuffetti L.M."/>
            <person name="Grigoriev I.V."/>
            <person name="Zhong S."/>
            <person name="Turgeon B.G."/>
        </authorList>
    </citation>
    <scope>NUCLEOTIDE SEQUENCE [LARGE SCALE GENOMIC DNA]</scope>
    <source>
        <strain evidence="4">ND90Pr / ATCC 201652</strain>
    </source>
</reference>
<gene>
    <name evidence="3" type="ORF">COCSADRAFT_217861</name>
</gene>
<dbReference type="AlphaFoldDB" id="M2TNB7"/>
<dbReference type="KEGG" id="bsc:COCSADRAFT_217861"/>
<organism evidence="3 4">
    <name type="scientific">Cochliobolus sativus (strain ND90Pr / ATCC 201652)</name>
    <name type="common">Common root rot and spot blotch fungus</name>
    <name type="synonym">Bipolaris sorokiniana</name>
    <dbReference type="NCBI Taxonomy" id="665912"/>
    <lineage>
        <taxon>Eukaryota</taxon>
        <taxon>Fungi</taxon>
        <taxon>Dikarya</taxon>
        <taxon>Ascomycota</taxon>
        <taxon>Pezizomycotina</taxon>
        <taxon>Dothideomycetes</taxon>
        <taxon>Pleosporomycetidae</taxon>
        <taxon>Pleosporales</taxon>
        <taxon>Pleosporineae</taxon>
        <taxon>Pleosporaceae</taxon>
        <taxon>Bipolaris</taxon>
    </lineage>
</organism>
<reference evidence="3 4" key="1">
    <citation type="journal article" date="2012" name="PLoS Pathog.">
        <title>Diverse lifestyles and strategies of plant pathogenesis encoded in the genomes of eighteen Dothideomycetes fungi.</title>
        <authorList>
            <person name="Ohm R.A."/>
            <person name="Feau N."/>
            <person name="Henrissat B."/>
            <person name="Schoch C.L."/>
            <person name="Horwitz B.A."/>
            <person name="Barry K.W."/>
            <person name="Condon B.J."/>
            <person name="Copeland A.C."/>
            <person name="Dhillon B."/>
            <person name="Glaser F."/>
            <person name="Hesse C.N."/>
            <person name="Kosti I."/>
            <person name="LaButti K."/>
            <person name="Lindquist E.A."/>
            <person name="Lucas S."/>
            <person name="Salamov A.A."/>
            <person name="Bradshaw R.E."/>
            <person name="Ciuffetti L."/>
            <person name="Hamelin R.C."/>
            <person name="Kema G.H.J."/>
            <person name="Lawrence C."/>
            <person name="Scott J.A."/>
            <person name="Spatafora J.W."/>
            <person name="Turgeon B.G."/>
            <person name="de Wit P.J.G.M."/>
            <person name="Zhong S."/>
            <person name="Goodwin S.B."/>
            <person name="Grigoriev I.V."/>
        </authorList>
    </citation>
    <scope>NUCLEOTIDE SEQUENCE [LARGE SCALE GENOMIC DNA]</scope>
    <source>
        <strain evidence="4">ND90Pr / ATCC 201652</strain>
    </source>
</reference>
<dbReference type="Proteomes" id="UP000016934">
    <property type="component" value="Unassembled WGS sequence"/>
</dbReference>
<evidence type="ECO:0000256" key="2">
    <source>
        <dbReference type="SAM" id="SignalP"/>
    </source>
</evidence>
<dbReference type="GeneID" id="19134533"/>
<dbReference type="eggNOG" id="ENOG502SPQX">
    <property type="taxonomic scope" value="Eukaryota"/>
</dbReference>
<protein>
    <recommendedName>
        <fullName evidence="5">Ig-like domain-containing protein</fullName>
    </recommendedName>
</protein>
<keyword evidence="2" id="KW-0732">Signal</keyword>
<dbReference type="RefSeq" id="XP_007695292.1">
    <property type="nucleotide sequence ID" value="XM_007697102.1"/>
</dbReference>
<keyword evidence="4" id="KW-1185">Reference proteome</keyword>
<dbReference type="HOGENOM" id="CLU_301507_0_0_1"/>
<name>M2TNB7_COCSN</name>
<evidence type="ECO:0000313" key="4">
    <source>
        <dbReference type="Proteomes" id="UP000016934"/>
    </source>
</evidence>
<feature type="region of interest" description="Disordered" evidence="1">
    <location>
        <begin position="44"/>
        <end position="71"/>
    </location>
</feature>
<evidence type="ECO:0000313" key="3">
    <source>
        <dbReference type="EMBL" id="EMD70172.1"/>
    </source>
</evidence>
<sequence>MSSYLSLVTFYLASFTAGAVFNRRAPYLNTTSIPALSLPTQTPPVGTSLITPKETGLHSADGPATGIPTNHDVLRPTDMVTSDSQILSVPSNIALSSPSHVLAATSHPFPVFHNGTARPSTGNSSAACTINIYGASLDYWFMPTYSYPVGTMETSVMNFSNSRSLTLVPPTATFDVTSALSSDFACTSTESYISTFDFTLTMCEEYTVRPSAAATSVIYRSEGYAPFPPGGVIPLEDVPSYDLYHPDLFTSATAVVTLAPNVTRSETSATPFVYFTAYEVETGNETKTVQLPLAQAYPYRLENLEEKDTANGPLPEGFLDQTPYSGCHAGQLQAAVTVLIVVNLYYLNRPNQGPLFSHLESSVIGFDEPPVLMNGHGTSPGVVPLTVADWDIPGTSPKPTDDSLTASNLHDLASAAQVRGPASVTVGSIGTNPIIIGPSSEVVVGSQTLQPGGPAINVGGGTPVSLAPSPTAIFVGDKTSQLPQIFPSPAPPVLTIGPSTLIPNAATQFFIAPGQTLTPGGVATVDGTIVSLAPSASFVVIGGSTQILPTDSAPLPITTRVPQLIVGGSTIVAQPTQVKPDTAPTFVVSEQTLLPGGAAVTFPGTTLSLDPSGSVLVVNGASSTMQAQTGAALSPPAITIGNEIFSALQKPSEPVFVVADKTLIPGGPAITVSGTTLSLASSASFVVINDVTSTLVDAAPSHVSAPPLTIGDVTFRPLPGTATAYLIGSILLSAGGSIVTSGTTISLASGATALVVNGQTSSILPQVQPVITNPPLLTIGAETYTAASGGGTVFVVGGETLTPGGAITVDGTTISLAISATELIYGSSGRSTTTALFPATTTQSQHITSTSGLSTSARTFDGQATATSQKGAASRLSSQLSISITFVALMYSVLV</sequence>
<feature type="signal peptide" evidence="2">
    <location>
        <begin position="1"/>
        <end position="18"/>
    </location>
</feature>
<dbReference type="OMA" id="FTLTMCE"/>
<accession>M2TNB7</accession>
<evidence type="ECO:0000256" key="1">
    <source>
        <dbReference type="SAM" id="MobiDB-lite"/>
    </source>
</evidence>
<proteinExistence type="predicted"/>